<evidence type="ECO:0000313" key="3">
    <source>
        <dbReference type="EMBL" id="RHE36817.1"/>
    </source>
</evidence>
<organism evidence="3 4">
    <name type="scientific">Blautia obeum</name>
    <dbReference type="NCBI Taxonomy" id="40520"/>
    <lineage>
        <taxon>Bacteria</taxon>
        <taxon>Bacillati</taxon>
        <taxon>Bacillota</taxon>
        <taxon>Clostridia</taxon>
        <taxon>Lachnospirales</taxon>
        <taxon>Lachnospiraceae</taxon>
        <taxon>Blautia</taxon>
    </lineage>
</organism>
<dbReference type="InterPro" id="IPR012341">
    <property type="entry name" value="6hp_glycosidase-like_sf"/>
</dbReference>
<dbReference type="PANTHER" id="PTHR15108">
    <property type="entry name" value="N-ACYLGLUCOSAMINE-2-EPIMERASE"/>
    <property type="match status" value="1"/>
</dbReference>
<dbReference type="InterPro" id="IPR010819">
    <property type="entry name" value="AGE/CE"/>
</dbReference>
<dbReference type="Pfam" id="PF07221">
    <property type="entry name" value="GlcNAc_2-epim"/>
    <property type="match status" value="1"/>
</dbReference>
<comment type="caution">
    <text evidence="3">The sequence shown here is derived from an EMBL/GenBank/DDBJ whole genome shotgun (WGS) entry which is preliminary data.</text>
</comment>
<dbReference type="GO" id="GO:0016853">
    <property type="term" value="F:isomerase activity"/>
    <property type="evidence" value="ECO:0007669"/>
    <property type="project" value="UniProtKB-KW"/>
</dbReference>
<dbReference type="GO" id="GO:0005975">
    <property type="term" value="P:carbohydrate metabolic process"/>
    <property type="evidence" value="ECO:0007669"/>
    <property type="project" value="InterPro"/>
</dbReference>
<proteinExistence type="inferred from homology"/>
<evidence type="ECO:0000256" key="2">
    <source>
        <dbReference type="ARBA" id="ARBA00023235"/>
    </source>
</evidence>
<dbReference type="AlphaFoldDB" id="A0A414J0J0"/>
<comment type="similarity">
    <text evidence="1">Belongs to the N-acylglucosamine 2-epimerase family.</text>
</comment>
<dbReference type="EMBL" id="QSKF01000018">
    <property type="protein sequence ID" value="RHE36817.1"/>
    <property type="molecule type" value="Genomic_DNA"/>
</dbReference>
<dbReference type="RefSeq" id="WP_118050706.1">
    <property type="nucleotide sequence ID" value="NZ_CABJFK010000018.1"/>
</dbReference>
<keyword evidence="2 3" id="KW-0413">Isomerase</keyword>
<dbReference type="InterPro" id="IPR008928">
    <property type="entry name" value="6-hairpin_glycosidase_sf"/>
</dbReference>
<evidence type="ECO:0000256" key="1">
    <source>
        <dbReference type="ARBA" id="ARBA00008558"/>
    </source>
</evidence>
<gene>
    <name evidence="3" type="ORF">DW740_16380</name>
</gene>
<sequence length="412" mass="47145">MEQKYLIDTEENKMFLKEIRENLLNFGHRFPAPDGTCYYLGDDGTPWKIRNRDTYETCRMPHVYTIGKYLGHEGSEELIDAAIKGLRGAAKDKENGGWFSSVTPDGGHVENKLCYVHAFVILAASDAVLAEYPEGKELLRDALDTYDRYFWNEEAGMACDTWNTEFTVLDSYRGLNANMHTVEAFLAAADVTGDERYRVRCGRIIRHVIGWAADNEWRIPEHYTSDWKPDLECNRDHPDDQFKPYGATPGHGLEWARLIIQWALSTYKKDDKKADLYIESAEKLFDRAVKDGWNADGEPGIVYTTDWNGKPVVHDRMHWVLAEAINTSAVLWHVTGKQKYADAYAGFMEYLDEKVLDHKNGSWFHQMDCNNVPSNTVWPGKPDLYHAVQATLIPYYVPDLSIAVAVKEGKRI</sequence>
<dbReference type="Gene3D" id="1.50.10.10">
    <property type="match status" value="1"/>
</dbReference>
<dbReference type="SUPFAM" id="SSF48208">
    <property type="entry name" value="Six-hairpin glycosidases"/>
    <property type="match status" value="1"/>
</dbReference>
<evidence type="ECO:0000313" key="4">
    <source>
        <dbReference type="Proteomes" id="UP000283745"/>
    </source>
</evidence>
<dbReference type="Proteomes" id="UP000283745">
    <property type="component" value="Unassembled WGS sequence"/>
</dbReference>
<name>A0A414J0J0_9FIRM</name>
<protein>
    <submittedName>
        <fullName evidence="3">AGE family epimerase/isomerase</fullName>
    </submittedName>
</protein>
<reference evidence="3 4" key="1">
    <citation type="submission" date="2018-08" db="EMBL/GenBank/DDBJ databases">
        <title>A genome reference for cultivated species of the human gut microbiota.</title>
        <authorList>
            <person name="Zou Y."/>
            <person name="Xue W."/>
            <person name="Luo G."/>
        </authorList>
    </citation>
    <scope>NUCLEOTIDE SEQUENCE [LARGE SCALE GENOMIC DNA]</scope>
    <source>
        <strain evidence="3 4">AM28-23</strain>
    </source>
</reference>
<accession>A0A414J0J0</accession>